<protein>
    <recommendedName>
        <fullName evidence="4">Ribosome biogenesis protein SLX9</fullName>
    </recommendedName>
</protein>
<dbReference type="AlphaFoldDB" id="A0AAW0EZR2"/>
<evidence type="ECO:0000313" key="2">
    <source>
        <dbReference type="EMBL" id="KAK7199012.1"/>
    </source>
</evidence>
<organism evidence="2 3">
    <name type="scientific">Novymonas esmeraldas</name>
    <dbReference type="NCBI Taxonomy" id="1808958"/>
    <lineage>
        <taxon>Eukaryota</taxon>
        <taxon>Discoba</taxon>
        <taxon>Euglenozoa</taxon>
        <taxon>Kinetoplastea</taxon>
        <taxon>Metakinetoplastina</taxon>
        <taxon>Trypanosomatida</taxon>
        <taxon>Trypanosomatidae</taxon>
        <taxon>Novymonas</taxon>
    </lineage>
</organism>
<feature type="compositionally biased region" description="Basic and acidic residues" evidence="1">
    <location>
        <begin position="72"/>
        <end position="86"/>
    </location>
</feature>
<dbReference type="Proteomes" id="UP001430356">
    <property type="component" value="Unassembled WGS sequence"/>
</dbReference>
<feature type="region of interest" description="Disordered" evidence="1">
    <location>
        <begin position="124"/>
        <end position="153"/>
    </location>
</feature>
<reference evidence="2 3" key="1">
    <citation type="journal article" date="2021" name="MBio">
        <title>A New Model Trypanosomatid, Novymonas esmeraldas: Genomic Perception of Its 'Candidatus Pandoraea novymonadis' Endosymbiont.</title>
        <authorList>
            <person name="Zakharova A."/>
            <person name="Saura A."/>
            <person name="Butenko A."/>
            <person name="Podesvova L."/>
            <person name="Warmusova S."/>
            <person name="Kostygov A.Y."/>
            <person name="Nenarokova A."/>
            <person name="Lukes J."/>
            <person name="Opperdoes F.R."/>
            <person name="Yurchenko V."/>
        </authorList>
    </citation>
    <scope>NUCLEOTIDE SEQUENCE [LARGE SCALE GENOMIC DNA]</scope>
    <source>
        <strain evidence="2 3">E262AT.01</strain>
    </source>
</reference>
<comment type="caution">
    <text evidence="2">The sequence shown here is derived from an EMBL/GenBank/DDBJ whole genome shotgun (WGS) entry which is preliminary data.</text>
</comment>
<proteinExistence type="predicted"/>
<feature type="compositionally biased region" description="Low complexity" evidence="1">
    <location>
        <begin position="44"/>
        <end position="57"/>
    </location>
</feature>
<feature type="compositionally biased region" description="Basic residues" evidence="1">
    <location>
        <begin position="1"/>
        <end position="20"/>
    </location>
</feature>
<evidence type="ECO:0000256" key="1">
    <source>
        <dbReference type="SAM" id="MobiDB-lite"/>
    </source>
</evidence>
<dbReference type="EMBL" id="JAECZO010000199">
    <property type="protein sequence ID" value="KAK7199012.1"/>
    <property type="molecule type" value="Genomic_DNA"/>
</dbReference>
<feature type="compositionally biased region" description="Low complexity" evidence="1">
    <location>
        <begin position="100"/>
        <end position="109"/>
    </location>
</feature>
<accession>A0AAW0EZR2</accession>
<evidence type="ECO:0000313" key="3">
    <source>
        <dbReference type="Proteomes" id="UP001430356"/>
    </source>
</evidence>
<sequence>MAGGKSTKRVNLRTKIAKRNKNVDHTGTEEALLRTGHDNSTVTAPEAASSPSLAAAARQLHTPPPRQSLTSDADRQAALHIRDALRQRRGRTARAPAMKASSSSSSTTTTAAATAAAAAAATAGAASRVSQRKRAKKESTSASASQHPAARRRAAVLERRRLMLPAMSAAEARMAVAQQELQLFDKVQTVAAYTADPFSAVLQHLSATMDALQPQTSDVGRAERTISANHRH</sequence>
<gene>
    <name evidence="2" type="ORF">NESM_000868900</name>
</gene>
<name>A0AAW0EZR2_9TRYP</name>
<feature type="compositionally biased region" description="Basic and acidic residues" evidence="1">
    <location>
        <begin position="21"/>
        <end position="37"/>
    </location>
</feature>
<keyword evidence="3" id="KW-1185">Reference proteome</keyword>
<feature type="region of interest" description="Disordered" evidence="1">
    <location>
        <begin position="1"/>
        <end position="109"/>
    </location>
</feature>
<evidence type="ECO:0008006" key="4">
    <source>
        <dbReference type="Google" id="ProtNLM"/>
    </source>
</evidence>